<gene>
    <name evidence="6" type="ORF">WH96_20050</name>
</gene>
<dbReference type="Proteomes" id="UP000035444">
    <property type="component" value="Unassembled WGS sequence"/>
</dbReference>
<feature type="domain" description="Calcineurin-like phosphoesterase" evidence="5">
    <location>
        <begin position="1"/>
        <end position="197"/>
    </location>
</feature>
<keyword evidence="3" id="KW-0408">Iron</keyword>
<dbReference type="PANTHER" id="PTHR42988">
    <property type="entry name" value="PHOSPHOHYDROLASE"/>
    <property type="match status" value="1"/>
</dbReference>
<evidence type="ECO:0000256" key="4">
    <source>
        <dbReference type="ARBA" id="ARBA00025742"/>
    </source>
</evidence>
<evidence type="ECO:0000313" key="6">
    <source>
        <dbReference type="EMBL" id="KLN58988.1"/>
    </source>
</evidence>
<dbReference type="Pfam" id="PF00149">
    <property type="entry name" value="Metallophos"/>
    <property type="match status" value="1"/>
</dbReference>
<evidence type="ECO:0000256" key="3">
    <source>
        <dbReference type="ARBA" id="ARBA00023004"/>
    </source>
</evidence>
<dbReference type="Gene3D" id="3.60.21.40">
    <property type="entry name" value="GpdQ, catalytic alpha/beta sandwich domain"/>
    <property type="match status" value="1"/>
</dbReference>
<dbReference type="CDD" id="cd07402">
    <property type="entry name" value="MPP_GpdQ"/>
    <property type="match status" value="1"/>
</dbReference>
<dbReference type="InterPro" id="IPR026575">
    <property type="entry name" value="GpdQ/CpdA-like"/>
</dbReference>
<dbReference type="Gene3D" id="3.30.750.180">
    <property type="entry name" value="GpdQ, beta-strand dimerisation domain"/>
    <property type="match status" value="1"/>
</dbReference>
<keyword evidence="7" id="KW-1185">Reference proteome</keyword>
<dbReference type="InterPro" id="IPR042281">
    <property type="entry name" value="GpdQ_beta-strand"/>
</dbReference>
<dbReference type="InterPro" id="IPR029052">
    <property type="entry name" value="Metallo-depent_PP-like"/>
</dbReference>
<sequence length="272" mass="30641">MLIAQITDFHVGRIIKTDNGPIDLFDRLKQTVEHLTNLNPQPDLVVVSGDISNHGNIEDYERAKRLLDSIGLPYFVMPGNHDSRESLRMLFQADGYLPSSGEFLQYTIEQYPLRLIMLDTLEVGQHHGMICDKRLDWLNNKLTESPERPTLIFMHHPPAKLNLPYQDNMRCFNGKKLAEIVADHNQIHGVACGHTHRDSVANWAKTVLFVTPSATFSYGLEMKPVDDITPRFEPACIRLFHWGSDTGLVSHLSFVGSYPNGLTEGVPTPAAN</sequence>
<comment type="similarity">
    <text evidence="4">Belongs to the cyclic nucleotide phosphodiesterase class-III family.</text>
</comment>
<protein>
    <recommendedName>
        <fullName evidence="5">Calcineurin-like phosphoesterase domain-containing protein</fullName>
    </recommendedName>
</protein>
<reference evidence="6 7" key="1">
    <citation type="submission" date="2015-03" db="EMBL/GenBank/DDBJ databases">
        <title>Genome Sequence of Kiloniella spongiae MEBiC09566, isolated from a marine sponge.</title>
        <authorList>
            <person name="Shao Z."/>
            <person name="Wang L."/>
            <person name="Li X."/>
        </authorList>
    </citation>
    <scope>NUCLEOTIDE SEQUENCE [LARGE SCALE GENOMIC DNA]</scope>
    <source>
        <strain evidence="6 7">MEBiC09566</strain>
    </source>
</reference>
<dbReference type="InterPro" id="IPR050884">
    <property type="entry name" value="CNP_phosphodiesterase-III"/>
</dbReference>
<dbReference type="STRING" id="1489064.WH96_20050"/>
<accession>A0A0H2M9L7</accession>
<dbReference type="GO" id="GO:0004112">
    <property type="term" value="F:cyclic-nucleotide phosphodiesterase activity"/>
    <property type="evidence" value="ECO:0007669"/>
    <property type="project" value="InterPro"/>
</dbReference>
<keyword evidence="2" id="KW-0378">Hydrolase</keyword>
<proteinExistence type="inferred from homology"/>
<comment type="caution">
    <text evidence="6">The sequence shown here is derived from an EMBL/GenBank/DDBJ whole genome shotgun (WGS) entry which is preliminary data.</text>
</comment>
<dbReference type="InterPro" id="IPR004843">
    <property type="entry name" value="Calcineurin-like_PHP"/>
</dbReference>
<keyword evidence="1" id="KW-0479">Metal-binding</keyword>
<evidence type="ECO:0000256" key="2">
    <source>
        <dbReference type="ARBA" id="ARBA00022801"/>
    </source>
</evidence>
<dbReference type="GO" id="GO:0046872">
    <property type="term" value="F:metal ion binding"/>
    <property type="evidence" value="ECO:0007669"/>
    <property type="project" value="UniProtKB-KW"/>
</dbReference>
<evidence type="ECO:0000256" key="1">
    <source>
        <dbReference type="ARBA" id="ARBA00022723"/>
    </source>
</evidence>
<name>A0A0H2M9L7_9PROT</name>
<organism evidence="6 7">
    <name type="scientific">Kiloniella spongiae</name>
    <dbReference type="NCBI Taxonomy" id="1489064"/>
    <lineage>
        <taxon>Bacteria</taxon>
        <taxon>Pseudomonadati</taxon>
        <taxon>Pseudomonadota</taxon>
        <taxon>Alphaproteobacteria</taxon>
        <taxon>Rhodospirillales</taxon>
        <taxon>Kiloniellaceae</taxon>
        <taxon>Kiloniella</taxon>
    </lineage>
</organism>
<dbReference type="InterPro" id="IPR042283">
    <property type="entry name" value="GpdQ_catalytic"/>
</dbReference>
<dbReference type="RefSeq" id="WP_047766027.1">
    <property type="nucleotide sequence ID" value="NZ_LAQL01000022.1"/>
</dbReference>
<evidence type="ECO:0000259" key="5">
    <source>
        <dbReference type="Pfam" id="PF00149"/>
    </source>
</evidence>
<dbReference type="SUPFAM" id="SSF56300">
    <property type="entry name" value="Metallo-dependent phosphatases"/>
    <property type="match status" value="1"/>
</dbReference>
<dbReference type="OrthoDB" id="651281at2"/>
<dbReference type="AlphaFoldDB" id="A0A0H2M9L7"/>
<dbReference type="PANTHER" id="PTHR42988:SF2">
    <property type="entry name" value="CYCLIC NUCLEOTIDE PHOSPHODIESTERASE CBUA0032-RELATED"/>
    <property type="match status" value="1"/>
</dbReference>
<evidence type="ECO:0000313" key="7">
    <source>
        <dbReference type="Proteomes" id="UP000035444"/>
    </source>
</evidence>
<dbReference type="EMBL" id="LAQL01000022">
    <property type="protein sequence ID" value="KLN58988.1"/>
    <property type="molecule type" value="Genomic_DNA"/>
</dbReference>